<accession>A0AA88R795</accession>
<evidence type="ECO:0000259" key="1">
    <source>
        <dbReference type="Pfam" id="PF07727"/>
    </source>
</evidence>
<dbReference type="AlphaFoldDB" id="A0AA88R795"/>
<feature type="domain" description="Reverse transcriptase Ty1/copia-type" evidence="1">
    <location>
        <begin position="1"/>
        <end position="50"/>
    </location>
</feature>
<evidence type="ECO:0000313" key="3">
    <source>
        <dbReference type="Proteomes" id="UP001187471"/>
    </source>
</evidence>
<sequence>MTDIGEMSYFLGVEVKQMQDKLFMTQKRYAEKILSRFKMKNCKPVAIPAEAGIELRIDSNRQLAL</sequence>
<dbReference type="Pfam" id="PF07727">
    <property type="entry name" value="RVT_2"/>
    <property type="match status" value="1"/>
</dbReference>
<dbReference type="EMBL" id="JAVXUO010002051">
    <property type="protein sequence ID" value="KAK2976670.1"/>
    <property type="molecule type" value="Genomic_DNA"/>
</dbReference>
<dbReference type="InterPro" id="IPR013103">
    <property type="entry name" value="RVT_2"/>
</dbReference>
<dbReference type="Proteomes" id="UP001187471">
    <property type="component" value="Unassembled WGS sequence"/>
</dbReference>
<name>A0AA88R795_9ASTE</name>
<evidence type="ECO:0000313" key="2">
    <source>
        <dbReference type="EMBL" id="KAK2976670.1"/>
    </source>
</evidence>
<proteinExistence type="predicted"/>
<keyword evidence="3" id="KW-1185">Reference proteome</keyword>
<comment type="caution">
    <text evidence="2">The sequence shown here is derived from an EMBL/GenBank/DDBJ whole genome shotgun (WGS) entry which is preliminary data.</text>
</comment>
<organism evidence="2 3">
    <name type="scientific">Escallonia rubra</name>
    <dbReference type="NCBI Taxonomy" id="112253"/>
    <lineage>
        <taxon>Eukaryota</taxon>
        <taxon>Viridiplantae</taxon>
        <taxon>Streptophyta</taxon>
        <taxon>Embryophyta</taxon>
        <taxon>Tracheophyta</taxon>
        <taxon>Spermatophyta</taxon>
        <taxon>Magnoliopsida</taxon>
        <taxon>eudicotyledons</taxon>
        <taxon>Gunneridae</taxon>
        <taxon>Pentapetalae</taxon>
        <taxon>asterids</taxon>
        <taxon>campanulids</taxon>
        <taxon>Escalloniales</taxon>
        <taxon>Escalloniaceae</taxon>
        <taxon>Escallonia</taxon>
    </lineage>
</organism>
<gene>
    <name evidence="2" type="ORF">RJ640_029711</name>
</gene>
<protein>
    <recommendedName>
        <fullName evidence="1">Reverse transcriptase Ty1/copia-type domain-containing protein</fullName>
    </recommendedName>
</protein>
<reference evidence="2" key="1">
    <citation type="submission" date="2022-12" db="EMBL/GenBank/DDBJ databases">
        <title>Draft genome assemblies for two species of Escallonia (Escalloniales).</title>
        <authorList>
            <person name="Chanderbali A."/>
            <person name="Dervinis C."/>
            <person name="Anghel I."/>
            <person name="Soltis D."/>
            <person name="Soltis P."/>
            <person name="Zapata F."/>
        </authorList>
    </citation>
    <scope>NUCLEOTIDE SEQUENCE</scope>
    <source>
        <strain evidence="2">UCBG92.1500</strain>
        <tissue evidence="2">Leaf</tissue>
    </source>
</reference>